<keyword evidence="2" id="KW-1185">Reference proteome</keyword>
<dbReference type="STRING" id="429701.A0A2G9H5P5"/>
<dbReference type="OrthoDB" id="26681at2759"/>
<dbReference type="Proteomes" id="UP000231279">
    <property type="component" value="Unassembled WGS sequence"/>
</dbReference>
<gene>
    <name evidence="1" type="ORF">CDL12_14548</name>
</gene>
<protein>
    <submittedName>
        <fullName evidence="1">Uncharacterized protein</fullName>
    </submittedName>
</protein>
<accession>A0A2G9H5P5</accession>
<reference evidence="2" key="1">
    <citation type="journal article" date="2018" name="Gigascience">
        <title>Genome assembly of the Pink Ipe (Handroanthus impetiginosus, Bignoniaceae), a highly valued, ecologically keystone Neotropical timber forest tree.</title>
        <authorList>
            <person name="Silva-Junior O.B."/>
            <person name="Grattapaglia D."/>
            <person name="Novaes E."/>
            <person name="Collevatti R.G."/>
        </authorList>
    </citation>
    <scope>NUCLEOTIDE SEQUENCE [LARGE SCALE GENOMIC DNA]</scope>
    <source>
        <strain evidence="2">cv. UFG-1</strain>
    </source>
</reference>
<dbReference type="AlphaFoldDB" id="A0A2G9H5P5"/>
<organism evidence="1 2">
    <name type="scientific">Handroanthus impetiginosus</name>
    <dbReference type="NCBI Taxonomy" id="429701"/>
    <lineage>
        <taxon>Eukaryota</taxon>
        <taxon>Viridiplantae</taxon>
        <taxon>Streptophyta</taxon>
        <taxon>Embryophyta</taxon>
        <taxon>Tracheophyta</taxon>
        <taxon>Spermatophyta</taxon>
        <taxon>Magnoliopsida</taxon>
        <taxon>eudicotyledons</taxon>
        <taxon>Gunneridae</taxon>
        <taxon>Pentapetalae</taxon>
        <taxon>asterids</taxon>
        <taxon>lamiids</taxon>
        <taxon>Lamiales</taxon>
        <taxon>Bignoniaceae</taxon>
        <taxon>Crescentiina</taxon>
        <taxon>Tabebuia alliance</taxon>
        <taxon>Handroanthus</taxon>
    </lineage>
</organism>
<evidence type="ECO:0000313" key="2">
    <source>
        <dbReference type="Proteomes" id="UP000231279"/>
    </source>
</evidence>
<sequence>MNIVKGVADLIWRSSSGQSGEHGPLSQSGRFSRPTSMISFSEAGDEAILKVLLERYVSTVDEVEKRKLFQIFLKEFLMIFRDWKPVNLGQTSEETFTASPVEYAQDIGNMVVGCNFGHPAEVILMLTEEISQITSLLTENSVGTTTVITIPSESWMAFDALTVVTMSIHNCKVFGYDAGIQKLTALMKAAVVQLKTITSALPPDGSLSNTLVRNAGTLQKILVHVVSIICNFIDLHSTMEEDVQFKGTNTESSTSRVGEISPAVKPSVSEKIFSWHQTTVVSVLEAGGLNWLLGKPSHRM</sequence>
<evidence type="ECO:0000313" key="1">
    <source>
        <dbReference type="EMBL" id="PIN12836.1"/>
    </source>
</evidence>
<dbReference type="EMBL" id="NKXS01002603">
    <property type="protein sequence ID" value="PIN12836.1"/>
    <property type="molecule type" value="Genomic_DNA"/>
</dbReference>
<proteinExistence type="predicted"/>
<comment type="caution">
    <text evidence="1">The sequence shown here is derived from an EMBL/GenBank/DDBJ whole genome shotgun (WGS) entry which is preliminary data.</text>
</comment>
<name>A0A2G9H5P5_9LAMI</name>